<proteinExistence type="predicted"/>
<feature type="compositionally biased region" description="Low complexity" evidence="1">
    <location>
        <begin position="97"/>
        <end position="126"/>
    </location>
</feature>
<accession>A0AAW2U889</accession>
<gene>
    <name evidence="2" type="ORF">Slati_3782800</name>
</gene>
<reference evidence="2" key="2">
    <citation type="journal article" date="2024" name="Plant">
        <title>Genomic evolution and insights into agronomic trait innovations of Sesamum species.</title>
        <authorList>
            <person name="Miao H."/>
            <person name="Wang L."/>
            <person name="Qu L."/>
            <person name="Liu H."/>
            <person name="Sun Y."/>
            <person name="Le M."/>
            <person name="Wang Q."/>
            <person name="Wei S."/>
            <person name="Zheng Y."/>
            <person name="Lin W."/>
            <person name="Duan Y."/>
            <person name="Cao H."/>
            <person name="Xiong S."/>
            <person name="Wang X."/>
            <person name="Wei L."/>
            <person name="Li C."/>
            <person name="Ma Q."/>
            <person name="Ju M."/>
            <person name="Zhao R."/>
            <person name="Li G."/>
            <person name="Mu C."/>
            <person name="Tian Q."/>
            <person name="Mei H."/>
            <person name="Zhang T."/>
            <person name="Gao T."/>
            <person name="Zhang H."/>
        </authorList>
    </citation>
    <scope>NUCLEOTIDE SEQUENCE</scope>
    <source>
        <strain evidence="2">KEN1</strain>
    </source>
</reference>
<evidence type="ECO:0000313" key="2">
    <source>
        <dbReference type="EMBL" id="KAL0411931.1"/>
    </source>
</evidence>
<reference evidence="2" key="1">
    <citation type="submission" date="2020-06" db="EMBL/GenBank/DDBJ databases">
        <authorList>
            <person name="Li T."/>
            <person name="Hu X."/>
            <person name="Zhang T."/>
            <person name="Song X."/>
            <person name="Zhang H."/>
            <person name="Dai N."/>
            <person name="Sheng W."/>
            <person name="Hou X."/>
            <person name="Wei L."/>
        </authorList>
    </citation>
    <scope>NUCLEOTIDE SEQUENCE</scope>
    <source>
        <strain evidence="2">KEN1</strain>
        <tissue evidence="2">Leaf</tissue>
    </source>
</reference>
<protein>
    <submittedName>
        <fullName evidence="2">Uncharacterized protein</fullName>
    </submittedName>
</protein>
<feature type="compositionally biased region" description="Low complexity" evidence="1">
    <location>
        <begin position="50"/>
        <end position="88"/>
    </location>
</feature>
<comment type="caution">
    <text evidence="2">The sequence shown here is derived from an EMBL/GenBank/DDBJ whole genome shotgun (WGS) entry which is preliminary data.</text>
</comment>
<evidence type="ECO:0000256" key="1">
    <source>
        <dbReference type="SAM" id="MobiDB-lite"/>
    </source>
</evidence>
<dbReference type="EMBL" id="JACGWN010000013">
    <property type="protein sequence ID" value="KAL0411931.1"/>
    <property type="molecule type" value="Genomic_DNA"/>
</dbReference>
<dbReference type="AlphaFoldDB" id="A0AAW2U889"/>
<name>A0AAW2U889_9LAMI</name>
<sequence>MELLWNLKPDYPNSHGRPDPYPDSKPAPIALSRTFTSAPIAKPMSVSTYPSTRPRTGNSPSSSTSTAATSSSSAPPPSSSTISATTSPPCSPPSSPPSSSVLPRRTASQPPTTTPSTPSSGPRNRPWGSAAVIRGWSTLISPGFSCWAAAPAAT</sequence>
<organism evidence="2">
    <name type="scientific">Sesamum latifolium</name>
    <dbReference type="NCBI Taxonomy" id="2727402"/>
    <lineage>
        <taxon>Eukaryota</taxon>
        <taxon>Viridiplantae</taxon>
        <taxon>Streptophyta</taxon>
        <taxon>Embryophyta</taxon>
        <taxon>Tracheophyta</taxon>
        <taxon>Spermatophyta</taxon>
        <taxon>Magnoliopsida</taxon>
        <taxon>eudicotyledons</taxon>
        <taxon>Gunneridae</taxon>
        <taxon>Pentapetalae</taxon>
        <taxon>asterids</taxon>
        <taxon>lamiids</taxon>
        <taxon>Lamiales</taxon>
        <taxon>Pedaliaceae</taxon>
        <taxon>Sesamum</taxon>
    </lineage>
</organism>
<feature type="region of interest" description="Disordered" evidence="1">
    <location>
        <begin position="1"/>
        <end position="129"/>
    </location>
</feature>